<dbReference type="InterPro" id="IPR043129">
    <property type="entry name" value="ATPase_NBD"/>
</dbReference>
<dbReference type="NCBIfam" id="TIGR01175">
    <property type="entry name" value="pilM"/>
    <property type="match status" value="1"/>
</dbReference>
<evidence type="ECO:0000313" key="1">
    <source>
        <dbReference type="EMBL" id="PJA47562.1"/>
    </source>
</evidence>
<sequence>MSLFGGSKKQSMLGVDIGIGGIKLVELTKEKGHLRLLTYGYSQGFNQTSFSPFDEPKQTAELLQTVVKKAQVSSRTAIAALPLSSIFSTIVSVPYQKNQAAIKESVQSQVRKLTPLPLEEMITYSTFIDPIEKKDQKTLIKQTDEIEKKNIRVLVTGSAKTLVQKYIDIFKQAKLQLKALDTESFALIRSLIGKDKSSMMLVDMGSSRSNMTVVEKGIPFYTRSVDMGGKKITEKFMTQMGLSEIEAEQMKRDLVQTNHEIESGKTPLPKLFEEFLEPLLNEMRYSLKQYESMEVRENHGVEKIILTGGSAHLPGIRHYFANALNMNVYVGDPWARILYPEDLRPVLEEIGPSLSVAIGLAMRESDL</sequence>
<dbReference type="PANTHER" id="PTHR32432">
    <property type="entry name" value="CELL DIVISION PROTEIN FTSA-RELATED"/>
    <property type="match status" value="1"/>
</dbReference>
<dbReference type="EMBL" id="PFWS01000011">
    <property type="protein sequence ID" value="PJA47562.1"/>
    <property type="molecule type" value="Genomic_DNA"/>
</dbReference>
<dbReference type="AlphaFoldDB" id="A0A2M7XI23"/>
<comment type="caution">
    <text evidence="1">The sequence shown here is derived from an EMBL/GenBank/DDBJ whole genome shotgun (WGS) entry which is preliminary data.</text>
</comment>
<dbReference type="Pfam" id="PF11104">
    <property type="entry name" value="PilM_2"/>
    <property type="match status" value="1"/>
</dbReference>
<organism evidence="1 2">
    <name type="scientific">Candidatus Uhrbacteria bacterium CG_4_9_14_3_um_filter_36_7</name>
    <dbReference type="NCBI Taxonomy" id="1975033"/>
    <lineage>
        <taxon>Bacteria</taxon>
        <taxon>Candidatus Uhriibacteriota</taxon>
    </lineage>
</organism>
<accession>A0A2M7XI23</accession>
<proteinExistence type="predicted"/>
<reference evidence="2" key="1">
    <citation type="submission" date="2017-09" db="EMBL/GenBank/DDBJ databases">
        <title>Depth-based differentiation of microbial function through sediment-hosted aquifers and enrichment of novel symbionts in the deep terrestrial subsurface.</title>
        <authorList>
            <person name="Probst A.J."/>
            <person name="Ladd B."/>
            <person name="Jarett J.K."/>
            <person name="Geller-Mcgrath D.E."/>
            <person name="Sieber C.M.K."/>
            <person name="Emerson J.B."/>
            <person name="Anantharaman K."/>
            <person name="Thomas B.C."/>
            <person name="Malmstrom R."/>
            <person name="Stieglmeier M."/>
            <person name="Klingl A."/>
            <person name="Woyke T."/>
            <person name="Ryan C.M."/>
            <person name="Banfield J.F."/>
        </authorList>
    </citation>
    <scope>NUCLEOTIDE SEQUENCE [LARGE SCALE GENOMIC DNA]</scope>
</reference>
<protein>
    <recommendedName>
        <fullName evidence="3">SHS2 domain-containing protein</fullName>
    </recommendedName>
</protein>
<gene>
    <name evidence="1" type="ORF">CO172_00795</name>
</gene>
<dbReference type="InterPro" id="IPR050696">
    <property type="entry name" value="FtsA/MreB"/>
</dbReference>
<dbReference type="PIRSF" id="PIRSF019169">
    <property type="entry name" value="PilM"/>
    <property type="match status" value="1"/>
</dbReference>
<dbReference type="Proteomes" id="UP000229749">
    <property type="component" value="Unassembled WGS sequence"/>
</dbReference>
<evidence type="ECO:0000313" key="2">
    <source>
        <dbReference type="Proteomes" id="UP000229749"/>
    </source>
</evidence>
<dbReference type="PANTHER" id="PTHR32432:SF3">
    <property type="entry name" value="ETHANOLAMINE UTILIZATION PROTEIN EUTJ"/>
    <property type="match status" value="1"/>
</dbReference>
<dbReference type="SUPFAM" id="SSF53067">
    <property type="entry name" value="Actin-like ATPase domain"/>
    <property type="match status" value="1"/>
</dbReference>
<name>A0A2M7XI23_9BACT</name>
<evidence type="ECO:0008006" key="3">
    <source>
        <dbReference type="Google" id="ProtNLM"/>
    </source>
</evidence>
<dbReference type="Gene3D" id="3.30.1490.300">
    <property type="match status" value="1"/>
</dbReference>
<dbReference type="InterPro" id="IPR005883">
    <property type="entry name" value="PilM"/>
</dbReference>
<dbReference type="Gene3D" id="3.30.420.40">
    <property type="match status" value="2"/>
</dbReference>
<dbReference type="CDD" id="cd24049">
    <property type="entry name" value="ASKHA_NBD_PilM"/>
    <property type="match status" value="1"/>
</dbReference>